<evidence type="ECO:0000313" key="7">
    <source>
        <dbReference type="Proteomes" id="UP000693981"/>
    </source>
</evidence>
<dbReference type="OrthoDB" id="4846271at2759"/>
<evidence type="ECO:0000256" key="4">
    <source>
        <dbReference type="ARBA" id="ARBA00023026"/>
    </source>
</evidence>
<feature type="chain" id="PRO_5035762030" description="Necrosis inducing-like protein NPP1 type" evidence="5">
    <location>
        <begin position="20"/>
        <end position="230"/>
    </location>
</feature>
<dbReference type="InterPro" id="IPR008701">
    <property type="entry name" value="NPP1"/>
</dbReference>
<dbReference type="Proteomes" id="UP000693981">
    <property type="component" value="Unassembled WGS sequence"/>
</dbReference>
<organism evidence="6 7">
    <name type="scientific">Phytophthora boehmeriae</name>
    <dbReference type="NCBI Taxonomy" id="109152"/>
    <lineage>
        <taxon>Eukaryota</taxon>
        <taxon>Sar</taxon>
        <taxon>Stramenopiles</taxon>
        <taxon>Oomycota</taxon>
        <taxon>Peronosporomycetes</taxon>
        <taxon>Peronosporales</taxon>
        <taxon>Peronosporaceae</taxon>
        <taxon>Phytophthora</taxon>
    </lineage>
</organism>
<reference evidence="6" key="1">
    <citation type="submission" date="2021-02" db="EMBL/GenBank/DDBJ databases">
        <authorList>
            <person name="Palmer J.M."/>
        </authorList>
    </citation>
    <scope>NUCLEOTIDE SEQUENCE</scope>
    <source>
        <strain evidence="6">SCRP23</strain>
    </source>
</reference>
<dbReference type="Pfam" id="PF05630">
    <property type="entry name" value="NPP1"/>
    <property type="match status" value="1"/>
</dbReference>
<protein>
    <recommendedName>
        <fullName evidence="8">Necrosis inducing-like protein NPP1 type</fullName>
    </recommendedName>
</protein>
<keyword evidence="5" id="KW-0732">Signal</keyword>
<proteinExistence type="inferred from homology"/>
<accession>A0A8T1WK41</accession>
<evidence type="ECO:0000313" key="6">
    <source>
        <dbReference type="EMBL" id="KAG7394277.1"/>
    </source>
</evidence>
<feature type="signal peptide" evidence="5">
    <location>
        <begin position="1"/>
        <end position="19"/>
    </location>
</feature>
<comment type="caution">
    <text evidence="6">The sequence shown here is derived from an EMBL/GenBank/DDBJ whole genome shotgun (WGS) entry which is preliminary data.</text>
</comment>
<keyword evidence="3" id="KW-0964">Secreted</keyword>
<sequence>MSLLVRIAVVVSSLAFVQAATIDFANIVPFPEAKPTSTENTIGLAFKPQLMVARGCHSYPAVDEDGNVSDGGKSQTLLTINCQGSHYGSQVYGRFAKYKEFWAIMYAWYFPAAGYIRHNWEHAIVWIDRPMKNATISAVSTTSTFSRYDITMPVDSSLIDGTSVKIYYKRLYTARYLKPTTHRGQYQDLVMWNDMPEEVRTALENADFDLADVPMIDDNFLANLEEAYPS</sequence>
<evidence type="ECO:0008006" key="8">
    <source>
        <dbReference type="Google" id="ProtNLM"/>
    </source>
</evidence>
<evidence type="ECO:0000256" key="2">
    <source>
        <dbReference type="ARBA" id="ARBA00009520"/>
    </source>
</evidence>
<dbReference type="EMBL" id="JAGDFL010000284">
    <property type="protein sequence ID" value="KAG7394277.1"/>
    <property type="molecule type" value="Genomic_DNA"/>
</dbReference>
<keyword evidence="4" id="KW-0843">Virulence</keyword>
<evidence type="ECO:0000256" key="3">
    <source>
        <dbReference type="ARBA" id="ARBA00022525"/>
    </source>
</evidence>
<name>A0A8T1WK41_9STRA</name>
<dbReference type="PIRSF" id="PIRSF029958">
    <property type="entry name" value="Necrosis-inducing_protein"/>
    <property type="match status" value="1"/>
</dbReference>
<dbReference type="AlphaFoldDB" id="A0A8T1WK41"/>
<dbReference type="PANTHER" id="PTHR33657:SF8">
    <property type="entry name" value="DOMAIN PROTEIN, PUTATIVE (AFU_ORTHOLOGUE AFUA_5G00600)-RELATED"/>
    <property type="match status" value="1"/>
</dbReference>
<dbReference type="GO" id="GO:0005576">
    <property type="term" value="C:extracellular region"/>
    <property type="evidence" value="ECO:0007669"/>
    <property type="project" value="UniProtKB-SubCell"/>
</dbReference>
<evidence type="ECO:0000256" key="5">
    <source>
        <dbReference type="SAM" id="SignalP"/>
    </source>
</evidence>
<comment type="similarity">
    <text evidence="2">Belongs to the Necrosis inducing protein (NPP1) family.</text>
</comment>
<evidence type="ECO:0000256" key="1">
    <source>
        <dbReference type="ARBA" id="ARBA00004613"/>
    </source>
</evidence>
<gene>
    <name evidence="6" type="ORF">PHYBOEH_005414</name>
</gene>
<keyword evidence="7" id="KW-1185">Reference proteome</keyword>
<dbReference type="PANTHER" id="PTHR33657">
    <property type="entry name" value="DOMAIN PROTEIN, PUTATIVE (AFU_ORTHOLOGUE AFUA_5G00600)-RELATED"/>
    <property type="match status" value="1"/>
</dbReference>
<comment type="subcellular location">
    <subcellularLocation>
        <location evidence="1">Secreted</location>
    </subcellularLocation>
</comment>